<reference evidence="3" key="1">
    <citation type="submission" date="2023-10" db="EMBL/GenBank/DDBJ databases">
        <authorList>
            <person name="Chen Y."/>
            <person name="Shah S."/>
            <person name="Dougan E. K."/>
            <person name="Thang M."/>
            <person name="Chan C."/>
        </authorList>
    </citation>
    <scope>NUCLEOTIDE SEQUENCE [LARGE SCALE GENOMIC DNA]</scope>
</reference>
<name>A0ABN9XZH4_9DINO</name>
<comment type="caution">
    <text evidence="3">The sequence shown here is derived from an EMBL/GenBank/DDBJ whole genome shotgun (WGS) entry which is preliminary data.</text>
</comment>
<keyword evidence="4" id="KW-1185">Reference proteome</keyword>
<evidence type="ECO:0000256" key="1">
    <source>
        <dbReference type="SAM" id="MobiDB-lite"/>
    </source>
</evidence>
<feature type="signal peptide" evidence="2">
    <location>
        <begin position="1"/>
        <end position="19"/>
    </location>
</feature>
<keyword evidence="2" id="KW-0732">Signal</keyword>
<dbReference type="EMBL" id="CAUYUJ010021371">
    <property type="protein sequence ID" value="CAK0904210.1"/>
    <property type="molecule type" value="Genomic_DNA"/>
</dbReference>
<evidence type="ECO:0000313" key="3">
    <source>
        <dbReference type="EMBL" id="CAK0904210.1"/>
    </source>
</evidence>
<evidence type="ECO:0000313" key="4">
    <source>
        <dbReference type="Proteomes" id="UP001189429"/>
    </source>
</evidence>
<organism evidence="3 4">
    <name type="scientific">Prorocentrum cordatum</name>
    <dbReference type="NCBI Taxonomy" id="2364126"/>
    <lineage>
        <taxon>Eukaryota</taxon>
        <taxon>Sar</taxon>
        <taxon>Alveolata</taxon>
        <taxon>Dinophyceae</taxon>
        <taxon>Prorocentrales</taxon>
        <taxon>Prorocentraceae</taxon>
        <taxon>Prorocentrum</taxon>
    </lineage>
</organism>
<evidence type="ECO:0000256" key="2">
    <source>
        <dbReference type="SAM" id="SignalP"/>
    </source>
</evidence>
<protein>
    <submittedName>
        <fullName evidence="3">Uncharacterized protein</fullName>
    </submittedName>
</protein>
<gene>
    <name evidence="3" type="ORF">PCOR1329_LOCUS80315</name>
</gene>
<feature type="non-terminal residue" evidence="3">
    <location>
        <position position="1"/>
    </location>
</feature>
<feature type="region of interest" description="Disordered" evidence="1">
    <location>
        <begin position="25"/>
        <end position="45"/>
    </location>
</feature>
<proteinExistence type="predicted"/>
<feature type="chain" id="PRO_5046809538" evidence="2">
    <location>
        <begin position="20"/>
        <end position="155"/>
    </location>
</feature>
<accession>A0ABN9XZH4</accession>
<sequence>RSFLAMLTVLFLSLPFTGGALHGKGKQSSCPGRVSSPACPSPSRPARRRCGLPDCQFDAVVAEQRLGADAHGGLGLLRLLGELWDGVRAEGAPPAPPRPLFCLLTPSWDREVAEEVRARPKACMARYDRPGDILQKVQQGLQPAAVLPPAGLLGL</sequence>
<dbReference type="Proteomes" id="UP001189429">
    <property type="component" value="Unassembled WGS sequence"/>
</dbReference>